<dbReference type="AlphaFoldDB" id="A0A507F9M4"/>
<sequence>MFQLSPAQTRSCNESGTLLHRTNTKSS</sequence>
<dbReference type="EMBL" id="QEAP01000213">
    <property type="protein sequence ID" value="TPX73029.1"/>
    <property type="molecule type" value="Genomic_DNA"/>
</dbReference>
<feature type="region of interest" description="Disordered" evidence="1">
    <location>
        <begin position="1"/>
        <end position="27"/>
    </location>
</feature>
<evidence type="ECO:0000313" key="2">
    <source>
        <dbReference type="EMBL" id="TPX73029.1"/>
    </source>
</evidence>
<accession>A0A507F9M4</accession>
<comment type="caution">
    <text evidence="2">The sequence shown here is derived from an EMBL/GenBank/DDBJ whole genome shotgun (WGS) entry which is preliminary data.</text>
</comment>
<proteinExistence type="predicted"/>
<evidence type="ECO:0000256" key="1">
    <source>
        <dbReference type="SAM" id="MobiDB-lite"/>
    </source>
</evidence>
<gene>
    <name evidence="2" type="ORF">CcCBS67573_g05701</name>
</gene>
<name>A0A507F9M4_9FUNG</name>
<reference evidence="2 3" key="1">
    <citation type="journal article" date="2019" name="Sci. Rep.">
        <title>Comparative genomics of chytrid fungi reveal insights into the obligate biotrophic and pathogenic lifestyle of Synchytrium endobioticum.</title>
        <authorList>
            <person name="van de Vossenberg B.T.L.H."/>
            <person name="Warris S."/>
            <person name="Nguyen H.D.T."/>
            <person name="van Gent-Pelzer M.P.E."/>
            <person name="Joly D.L."/>
            <person name="van de Geest H.C."/>
            <person name="Bonants P.J.M."/>
            <person name="Smith D.S."/>
            <person name="Levesque C.A."/>
            <person name="van der Lee T.A.J."/>
        </authorList>
    </citation>
    <scope>NUCLEOTIDE SEQUENCE [LARGE SCALE GENOMIC DNA]</scope>
    <source>
        <strain evidence="2 3">CBS 675.73</strain>
    </source>
</reference>
<dbReference type="Proteomes" id="UP000320333">
    <property type="component" value="Unassembled WGS sequence"/>
</dbReference>
<organism evidence="2 3">
    <name type="scientific">Chytriomyces confervae</name>
    <dbReference type="NCBI Taxonomy" id="246404"/>
    <lineage>
        <taxon>Eukaryota</taxon>
        <taxon>Fungi</taxon>
        <taxon>Fungi incertae sedis</taxon>
        <taxon>Chytridiomycota</taxon>
        <taxon>Chytridiomycota incertae sedis</taxon>
        <taxon>Chytridiomycetes</taxon>
        <taxon>Chytridiales</taxon>
        <taxon>Chytriomycetaceae</taxon>
        <taxon>Chytriomyces</taxon>
    </lineage>
</organism>
<protein>
    <submittedName>
        <fullName evidence="2">Uncharacterized protein</fullName>
    </submittedName>
</protein>
<evidence type="ECO:0000313" key="3">
    <source>
        <dbReference type="Proteomes" id="UP000320333"/>
    </source>
</evidence>
<keyword evidence="3" id="KW-1185">Reference proteome</keyword>